<comment type="caution">
    <text evidence="1">The sequence shown here is derived from an EMBL/GenBank/DDBJ whole genome shotgun (WGS) entry which is preliminary data.</text>
</comment>
<keyword evidence="2" id="KW-1185">Reference proteome</keyword>
<reference evidence="1 2" key="1">
    <citation type="submission" date="2010-03" db="EMBL/GenBank/DDBJ databases">
        <authorList>
            <consortium name="The Broad Institute Genome Sequencing Platform"/>
            <person name="Ward D."/>
            <person name="Earl A."/>
            <person name="Feldgarden M."/>
            <person name="Gevers D."/>
            <person name="Young S."/>
            <person name="Zeng Q."/>
            <person name="Koehrsen M."/>
            <person name="Alvarado L."/>
            <person name="Berlin A.M."/>
            <person name="Borenstein D."/>
            <person name="Chapman S.B."/>
            <person name="Chen Z."/>
            <person name="Engels R."/>
            <person name="Freedman E."/>
            <person name="Gellesch M."/>
            <person name="Goldberg J."/>
            <person name="Griggs A."/>
            <person name="Gujja S."/>
            <person name="Heilman E.R."/>
            <person name="Heiman D.I."/>
            <person name="Hepburn T.A."/>
            <person name="Howarth C."/>
            <person name="Jen D."/>
            <person name="Larson L."/>
            <person name="Mehta T."/>
            <person name="Park D."/>
            <person name="Pearson M."/>
            <person name="Richards J."/>
            <person name="Roberts A."/>
            <person name="Saif S."/>
            <person name="Shea T.D."/>
            <person name="Shenoy N."/>
            <person name="Sisk P."/>
            <person name="Stolte C."/>
            <person name="Sykes S.N."/>
            <person name="Walk T."/>
            <person name="White J."/>
            <person name="Yandava C."/>
            <person name="Izard J."/>
            <person name="Baranova O.V."/>
            <person name="Blanton J.M."/>
            <person name="Tanner A.C."/>
            <person name="Dewhirst F."/>
            <person name="Haas B."/>
            <person name="Nusbaum C."/>
            <person name="Birren B."/>
        </authorList>
    </citation>
    <scope>NUCLEOTIDE SEQUENCE [LARGE SCALE GENOMIC DNA]</scope>
    <source>
        <strain evidence="1 2">ATCC 29453</strain>
    </source>
</reference>
<dbReference type="Proteomes" id="UP000017813">
    <property type="component" value="Unassembled WGS sequence"/>
</dbReference>
<sequence>MQSLAHGKITGNGADNIDNEFQVFKEVHGMGLLGAVFMVKDENHADELVKFVPS</sequence>
<proteinExistence type="predicted"/>
<gene>
    <name evidence="1" type="ORF">HMPREF9021_01314</name>
</gene>
<dbReference type="EMBL" id="ADCY02000048">
    <property type="protein sequence ID" value="EFG30708.1"/>
    <property type="molecule type" value="Genomic_DNA"/>
</dbReference>
<accession>V9HLV8</accession>
<dbReference type="HOGENOM" id="CLU_3048011_0_0_4"/>
<dbReference type="AlphaFoldDB" id="V9HLV8"/>
<evidence type="ECO:0000313" key="2">
    <source>
        <dbReference type="Proteomes" id="UP000017813"/>
    </source>
</evidence>
<dbReference type="RefSeq" id="WP_002642590.1">
    <property type="nucleotide sequence ID" value="NZ_CP019448.1"/>
</dbReference>
<reference evidence="1 2" key="2">
    <citation type="submission" date="2011-10" db="EMBL/GenBank/DDBJ databases">
        <title>The Genome Sequence of Simonsiella muelleri ATCC 29453.</title>
        <authorList>
            <consortium name="The Broad Institute Genome Sequencing Platform"/>
            <consortium name="The Broad Institute Genome Sequencing Center for Infectious Disease"/>
            <person name="Earl A."/>
            <person name="Ward D."/>
            <person name="Feldgarden M."/>
            <person name="Gevers D."/>
            <person name="Izard J."/>
            <person name="Baranova O.V."/>
            <person name="Blanton J.M."/>
            <person name="Tanner A.C."/>
            <person name="Dewhirst F."/>
            <person name="Young S.K."/>
            <person name="Zeng Q."/>
            <person name="Gargeya S."/>
            <person name="Fitzgerald M."/>
            <person name="Haas B."/>
            <person name="Abouelleil A."/>
            <person name="Alvarado L."/>
            <person name="Arachchi H.M."/>
            <person name="Berlin A."/>
            <person name="Brown A."/>
            <person name="Chapman S.B."/>
            <person name="Chen Z."/>
            <person name="Dunbar C."/>
            <person name="Freedman E."/>
            <person name="Gearin G."/>
            <person name="Goldberg J."/>
            <person name="Griggs A."/>
            <person name="Gujja S."/>
            <person name="Heiman D."/>
            <person name="Howarth C."/>
            <person name="Larson L."/>
            <person name="Lui A."/>
            <person name="MacDonald P.J.P."/>
            <person name="Montmayeur A."/>
            <person name="Murphy C."/>
            <person name="Neiman D."/>
            <person name="Pearson M."/>
            <person name="Priest M."/>
            <person name="Roberts A."/>
            <person name="Saif S."/>
            <person name="Shea T."/>
            <person name="Shenoy N."/>
            <person name="Sisk P."/>
            <person name="Stolte C."/>
            <person name="Sykes S."/>
            <person name="Wortman J."/>
            <person name="Nusbaum C."/>
            <person name="Birren B."/>
        </authorList>
    </citation>
    <scope>NUCLEOTIDE SEQUENCE [LARGE SCALE GENOMIC DNA]</scope>
    <source>
        <strain evidence="1 2">ATCC 29453</strain>
    </source>
</reference>
<protein>
    <submittedName>
        <fullName evidence="1">Uncharacterized protein</fullName>
    </submittedName>
</protein>
<evidence type="ECO:0000313" key="1">
    <source>
        <dbReference type="EMBL" id="EFG30708.1"/>
    </source>
</evidence>
<dbReference type="STRING" id="641147.HMPREF9021_01314"/>
<organism evidence="1 2">
    <name type="scientific">Simonsiella muelleri ATCC 29453</name>
    <dbReference type="NCBI Taxonomy" id="641147"/>
    <lineage>
        <taxon>Bacteria</taxon>
        <taxon>Pseudomonadati</taxon>
        <taxon>Pseudomonadota</taxon>
        <taxon>Betaproteobacteria</taxon>
        <taxon>Neisseriales</taxon>
        <taxon>Neisseriaceae</taxon>
        <taxon>Simonsiella</taxon>
    </lineage>
</organism>
<name>V9HLV8_9NEIS</name>